<dbReference type="InterPro" id="IPR023610">
    <property type="entry name" value="PInositol-4/5-P-5/4-kinase"/>
</dbReference>
<dbReference type="InterPro" id="IPR002498">
    <property type="entry name" value="PInositol-4-P-4/5-kinase_core"/>
</dbReference>
<dbReference type="SUPFAM" id="SSF56104">
    <property type="entry name" value="SAICAR synthase-like"/>
    <property type="match status" value="1"/>
</dbReference>
<organism evidence="4 5">
    <name type="scientific">Rhizodiscina lignyota</name>
    <dbReference type="NCBI Taxonomy" id="1504668"/>
    <lineage>
        <taxon>Eukaryota</taxon>
        <taxon>Fungi</taxon>
        <taxon>Dikarya</taxon>
        <taxon>Ascomycota</taxon>
        <taxon>Pezizomycotina</taxon>
        <taxon>Dothideomycetes</taxon>
        <taxon>Pleosporomycetidae</taxon>
        <taxon>Aulographales</taxon>
        <taxon>Rhizodiscinaceae</taxon>
        <taxon>Rhizodiscina</taxon>
    </lineage>
</organism>
<dbReference type="AlphaFoldDB" id="A0A9P4IEZ8"/>
<proteinExistence type="predicted"/>
<keyword evidence="5" id="KW-1185">Reference proteome</keyword>
<evidence type="ECO:0000259" key="3">
    <source>
        <dbReference type="PROSITE" id="PS51455"/>
    </source>
</evidence>
<dbReference type="Proteomes" id="UP000799772">
    <property type="component" value="Unassembled WGS sequence"/>
</dbReference>
<dbReference type="GO" id="GO:0016308">
    <property type="term" value="F:1-phosphatidylinositol-4-phosphate 5-kinase activity"/>
    <property type="evidence" value="ECO:0007669"/>
    <property type="project" value="TreeGrafter"/>
</dbReference>
<feature type="domain" description="PIPK" evidence="3">
    <location>
        <begin position="1"/>
        <end position="342"/>
    </location>
</feature>
<accession>A0A9P4IEZ8</accession>
<keyword evidence="1" id="KW-0547">Nucleotide-binding</keyword>
<dbReference type="GO" id="GO:0005524">
    <property type="term" value="F:ATP binding"/>
    <property type="evidence" value="ECO:0007669"/>
    <property type="project" value="UniProtKB-UniRule"/>
</dbReference>
<dbReference type="GO" id="GO:0005886">
    <property type="term" value="C:plasma membrane"/>
    <property type="evidence" value="ECO:0007669"/>
    <property type="project" value="TreeGrafter"/>
</dbReference>
<dbReference type="PANTHER" id="PTHR23086:SF126">
    <property type="entry name" value="PIPK DOMAIN-CONTAINING PROTEIN"/>
    <property type="match status" value="1"/>
</dbReference>
<dbReference type="PROSITE" id="PS51455">
    <property type="entry name" value="PIPK"/>
    <property type="match status" value="1"/>
</dbReference>
<comment type="caution">
    <text evidence="4">The sequence shown here is derived from an EMBL/GenBank/DDBJ whole genome shotgun (WGS) entry which is preliminary data.</text>
</comment>
<gene>
    <name evidence="4" type="ORF">NA57DRAFT_40387</name>
</gene>
<keyword evidence="1" id="KW-0418">Kinase</keyword>
<dbReference type="InterPro" id="IPR027483">
    <property type="entry name" value="PInositol-4-P-4/5-kinase_C_sf"/>
</dbReference>
<protein>
    <submittedName>
        <fullName evidence="4">SAICAR synthase-like protein</fullName>
    </submittedName>
</protein>
<dbReference type="Pfam" id="PF01504">
    <property type="entry name" value="PIP5K"/>
    <property type="match status" value="1"/>
</dbReference>
<reference evidence="4" key="1">
    <citation type="journal article" date="2020" name="Stud. Mycol.">
        <title>101 Dothideomycetes genomes: a test case for predicting lifestyles and emergence of pathogens.</title>
        <authorList>
            <person name="Haridas S."/>
            <person name="Albert R."/>
            <person name="Binder M."/>
            <person name="Bloem J."/>
            <person name="Labutti K."/>
            <person name="Salamov A."/>
            <person name="Andreopoulos B."/>
            <person name="Baker S."/>
            <person name="Barry K."/>
            <person name="Bills G."/>
            <person name="Bluhm B."/>
            <person name="Cannon C."/>
            <person name="Castanera R."/>
            <person name="Culley D."/>
            <person name="Daum C."/>
            <person name="Ezra D."/>
            <person name="Gonzalez J."/>
            <person name="Henrissat B."/>
            <person name="Kuo A."/>
            <person name="Liang C."/>
            <person name="Lipzen A."/>
            <person name="Lutzoni F."/>
            <person name="Magnuson J."/>
            <person name="Mondo S."/>
            <person name="Nolan M."/>
            <person name="Ohm R."/>
            <person name="Pangilinan J."/>
            <person name="Park H.-J."/>
            <person name="Ramirez L."/>
            <person name="Alfaro M."/>
            <person name="Sun H."/>
            <person name="Tritt A."/>
            <person name="Yoshinaga Y."/>
            <person name="Zwiers L.-H."/>
            <person name="Turgeon B."/>
            <person name="Goodwin S."/>
            <person name="Spatafora J."/>
            <person name="Crous P."/>
            <person name="Grigoriev I."/>
        </authorList>
    </citation>
    <scope>NUCLEOTIDE SEQUENCE</scope>
    <source>
        <strain evidence="4">CBS 133067</strain>
    </source>
</reference>
<evidence type="ECO:0000313" key="5">
    <source>
        <dbReference type="Proteomes" id="UP000799772"/>
    </source>
</evidence>
<dbReference type="SMART" id="SM00330">
    <property type="entry name" value="PIPKc"/>
    <property type="match status" value="1"/>
</dbReference>
<evidence type="ECO:0000256" key="1">
    <source>
        <dbReference type="PROSITE-ProRule" id="PRU00781"/>
    </source>
</evidence>
<keyword evidence="2" id="KW-0472">Membrane</keyword>
<evidence type="ECO:0000256" key="2">
    <source>
        <dbReference type="SAM" id="Phobius"/>
    </source>
</evidence>
<keyword evidence="1" id="KW-0067">ATP-binding</keyword>
<sequence>MGRRDAAISDAILKAIFKDKQGKANILLRILAFFSLFRVALARYEDGLFKHLREEVWQLDEDEYRESFRRYDKKVRLRAIGDLGYSGSTFFTTANSKFLIKSLPRRFENTFFQNELLKPYYEHMSRYPSSLLVRITDFLYTPYKALGTLLGIAPSHHIIMENVLYGKSEDPKGDNWETYDLKPVTYFFPERDIAGGRLAPESVKERLIDRFEDKVRVTSHQRDDLVEMLVQDTKLLEAYNAIDYSLFLVRYPAPNGDSEREIPTLPSPTAGPWRDGVTSADKKWVYRAVILDFFWAKHKLEAKAMTGLIKSYNMIDHKGPMSITTSPPEYRTRFLNMVEELFEIVEA</sequence>
<name>A0A9P4IEZ8_9PEZI</name>
<dbReference type="PANTHER" id="PTHR23086">
    <property type="entry name" value="PHOSPHATIDYLINOSITOL-4-PHOSPHATE 5-KINASE"/>
    <property type="match status" value="1"/>
</dbReference>
<dbReference type="Gene3D" id="3.30.800.10">
    <property type="entry name" value="Phosphatidylinositol Phosphate Kinase II Beta"/>
    <property type="match status" value="1"/>
</dbReference>
<keyword evidence="1" id="KW-0808">Transferase</keyword>
<dbReference type="InterPro" id="IPR027484">
    <property type="entry name" value="PInositol-4-P-5-kinase_N"/>
</dbReference>
<evidence type="ECO:0000313" key="4">
    <source>
        <dbReference type="EMBL" id="KAF2098108.1"/>
    </source>
</evidence>
<dbReference type="OrthoDB" id="70770at2759"/>
<keyword evidence="2" id="KW-1133">Transmembrane helix</keyword>
<dbReference type="EMBL" id="ML978127">
    <property type="protein sequence ID" value="KAF2098108.1"/>
    <property type="molecule type" value="Genomic_DNA"/>
</dbReference>
<dbReference type="GO" id="GO:0046854">
    <property type="term" value="P:phosphatidylinositol phosphate biosynthetic process"/>
    <property type="evidence" value="ECO:0007669"/>
    <property type="project" value="TreeGrafter"/>
</dbReference>
<keyword evidence="2" id="KW-0812">Transmembrane</keyword>
<dbReference type="Gene3D" id="3.30.810.10">
    <property type="entry name" value="2-Layer Sandwich"/>
    <property type="match status" value="1"/>
</dbReference>
<feature type="transmembrane region" description="Helical" evidence="2">
    <location>
        <begin position="26"/>
        <end position="44"/>
    </location>
</feature>